<accession>A0A9N7B3U9</accession>
<protein>
    <submittedName>
        <fullName evidence="2">Metalloendopeptidase</fullName>
    </submittedName>
</protein>
<dbReference type="SUPFAM" id="SSF63411">
    <property type="entry name" value="LuxS/MPP-like metallohydrolase"/>
    <property type="match status" value="1"/>
</dbReference>
<geneLocation type="plasmid" evidence="2 3">
    <name>pCLG1</name>
</geneLocation>
<reference evidence="2 3" key="1">
    <citation type="submission" date="2009-06" db="EMBL/GenBank/DDBJ databases">
        <authorList>
            <person name="Shrivastava S."/>
            <person name="Brinkac L.B."/>
            <person name="Brown J.L."/>
            <person name="Bruce D.B."/>
            <person name="Detter C."/>
            <person name="Green L.D."/>
            <person name="Munk C.A."/>
            <person name="Rogers Y.C."/>
            <person name="Tapia R."/>
            <person name="Saunders E.S."/>
            <person name="Sims D.R."/>
            <person name="Smith L.A."/>
            <person name="Smith T.J."/>
            <person name="Sutton G."/>
            <person name="Brettin T."/>
        </authorList>
    </citation>
    <scope>NUCLEOTIDE SEQUENCE [LARGE SCALE GENOMIC DNA]</scope>
    <source>
        <strain evidence="3">D str. 1873</strain>
        <plasmid evidence="2 3">pCLG1</plasmid>
    </source>
</reference>
<evidence type="ECO:0000313" key="3">
    <source>
        <dbReference type="Proteomes" id="UP000006160"/>
    </source>
</evidence>
<proteinExistence type="predicted"/>
<evidence type="ECO:0000313" key="2">
    <source>
        <dbReference type="EMBL" id="ACT33635.1"/>
    </source>
</evidence>
<dbReference type="InterPro" id="IPR011765">
    <property type="entry name" value="Pept_M16_N"/>
</dbReference>
<dbReference type="RefSeq" id="WP_012669452.1">
    <property type="nucleotide sequence ID" value="NC_012946.1"/>
</dbReference>
<organism evidence="2 3">
    <name type="scientific">Clostridium botulinum D str. 1873</name>
    <dbReference type="NCBI Taxonomy" id="592027"/>
    <lineage>
        <taxon>Bacteria</taxon>
        <taxon>Bacillati</taxon>
        <taxon>Bacillota</taxon>
        <taxon>Clostridia</taxon>
        <taxon>Eubacteriales</taxon>
        <taxon>Clostridiaceae</taxon>
        <taxon>Clostridium</taxon>
    </lineage>
</organism>
<dbReference type="GO" id="GO:0046872">
    <property type="term" value="F:metal ion binding"/>
    <property type="evidence" value="ECO:0007669"/>
    <property type="project" value="InterPro"/>
</dbReference>
<feature type="domain" description="Peptidase M16 N-terminal" evidence="1">
    <location>
        <begin position="4"/>
        <end position="75"/>
    </location>
</feature>
<gene>
    <name evidence="2" type="ORF">CLG_0079</name>
</gene>
<dbReference type="Pfam" id="PF00675">
    <property type="entry name" value="Peptidase_M16"/>
    <property type="match status" value="1"/>
</dbReference>
<dbReference type="Proteomes" id="UP000006160">
    <property type="component" value="Plasmid pCLG1"/>
</dbReference>
<dbReference type="InterPro" id="IPR011249">
    <property type="entry name" value="Metalloenz_LuxS/M16"/>
</dbReference>
<dbReference type="EMBL" id="CP001659">
    <property type="protein sequence ID" value="ACT33635.1"/>
    <property type="molecule type" value="Genomic_DNA"/>
</dbReference>
<name>A0A9N7B3U9_CLOBO</name>
<keyword evidence="2" id="KW-0614">Plasmid</keyword>
<evidence type="ECO:0000259" key="1">
    <source>
        <dbReference type="Pfam" id="PF00675"/>
    </source>
</evidence>
<dbReference type="Gene3D" id="3.30.830.10">
    <property type="entry name" value="Metalloenzyme, LuxS/M16 peptidase-like"/>
    <property type="match status" value="1"/>
</dbReference>
<dbReference type="AlphaFoldDB" id="A0A9N7B3U9"/>
<sequence>MNIGVNTNPCKKKGISHLCEHIFLETITNLYSSTIIDKNFSCMGYTDYHYTIFKFRLSNTEKHISYLLKLLNKHINCYI</sequence>